<keyword evidence="3" id="KW-1185">Reference proteome</keyword>
<evidence type="ECO:0000313" key="2">
    <source>
        <dbReference type="EMBL" id="PSJ17919.1"/>
    </source>
</evidence>
<dbReference type="PANTHER" id="PTHR12289">
    <property type="entry name" value="METAXIN RELATED"/>
    <property type="match status" value="1"/>
</dbReference>
<dbReference type="PANTHER" id="PTHR12289:SF41">
    <property type="entry name" value="FAILED AXON CONNECTIONS-RELATED"/>
    <property type="match status" value="1"/>
</dbReference>
<protein>
    <recommendedName>
        <fullName evidence="1">Metaxin glutathione S-transferase domain-containing protein</fullName>
    </recommendedName>
</protein>
<comment type="caution">
    <text evidence="2">The sequence shown here is derived from an EMBL/GenBank/DDBJ whole genome shotgun (WGS) entry which is preliminary data.</text>
</comment>
<organism evidence="2 3">
    <name type="scientific">Nitrosomonas supralitoralis</name>
    <dbReference type="NCBI Taxonomy" id="2116706"/>
    <lineage>
        <taxon>Bacteria</taxon>
        <taxon>Pseudomonadati</taxon>
        <taxon>Pseudomonadota</taxon>
        <taxon>Betaproteobacteria</taxon>
        <taxon>Nitrosomonadales</taxon>
        <taxon>Nitrosomonadaceae</taxon>
        <taxon>Nitrosomonas</taxon>
    </lineage>
</organism>
<evidence type="ECO:0000259" key="1">
    <source>
        <dbReference type="Pfam" id="PF17171"/>
    </source>
</evidence>
<dbReference type="CDD" id="cd03193">
    <property type="entry name" value="GST_C_Metaxin"/>
    <property type="match status" value="1"/>
</dbReference>
<dbReference type="EMBL" id="PXXU01000012">
    <property type="protein sequence ID" value="PSJ17919.1"/>
    <property type="molecule type" value="Genomic_DNA"/>
</dbReference>
<feature type="domain" description="Metaxin glutathione S-transferase" evidence="1">
    <location>
        <begin position="23"/>
        <end position="84"/>
    </location>
</feature>
<dbReference type="Proteomes" id="UP000241912">
    <property type="component" value="Unassembled WGS sequence"/>
</dbReference>
<name>A0A2P7NWV7_9PROT</name>
<dbReference type="GO" id="GO:0005737">
    <property type="term" value="C:cytoplasm"/>
    <property type="evidence" value="ECO:0007669"/>
    <property type="project" value="TreeGrafter"/>
</dbReference>
<dbReference type="Pfam" id="PF17171">
    <property type="entry name" value="GST_C_6"/>
    <property type="match status" value="1"/>
</dbReference>
<accession>A0A2P7NWV7</accession>
<evidence type="ECO:0000313" key="3">
    <source>
        <dbReference type="Proteomes" id="UP000241912"/>
    </source>
</evidence>
<proteinExistence type="predicted"/>
<dbReference type="AlphaFoldDB" id="A0A2P7NWV7"/>
<reference evidence="2 3" key="1">
    <citation type="submission" date="2018-03" db="EMBL/GenBank/DDBJ databases">
        <title>Draft genome of Nitrosomonas supralitoralis APG5.</title>
        <authorList>
            <person name="Urakawa H."/>
            <person name="Lopez J.V."/>
        </authorList>
    </citation>
    <scope>NUCLEOTIDE SEQUENCE [LARGE SCALE GENOMIC DNA]</scope>
    <source>
        <strain evidence="2 3">APG5</strain>
    </source>
</reference>
<dbReference type="InterPro" id="IPR050931">
    <property type="entry name" value="Mito_Protein_Transport_Metaxin"/>
</dbReference>
<gene>
    <name evidence="2" type="ORF">C7H79_05780</name>
</gene>
<dbReference type="SUPFAM" id="SSF47616">
    <property type="entry name" value="GST C-terminal domain-like"/>
    <property type="match status" value="1"/>
</dbReference>
<dbReference type="InterPro" id="IPR036282">
    <property type="entry name" value="Glutathione-S-Trfase_C_sf"/>
</dbReference>
<dbReference type="InterPro" id="IPR033468">
    <property type="entry name" value="Metaxin_GST"/>
</dbReference>
<dbReference type="OrthoDB" id="9810080at2"/>
<sequence>MQRQINGHGTSRLQEQEIFALSKQDINALSATLGSKKYFPGDQPTTPDTSGFGHLINIIGCPIESPLKEYGLTKKNLNSYVNRIK</sequence>